<organism evidence="10 11">
    <name type="scientific">Lactiplantibacillus songbeiensis</name>
    <dbReference type="NCBI Taxonomy" id="2559920"/>
    <lineage>
        <taxon>Bacteria</taxon>
        <taxon>Bacillati</taxon>
        <taxon>Bacillota</taxon>
        <taxon>Bacilli</taxon>
        <taxon>Lactobacillales</taxon>
        <taxon>Lactobacillaceae</taxon>
        <taxon>Lactiplantibacillus</taxon>
    </lineage>
</organism>
<dbReference type="GO" id="GO:0004146">
    <property type="term" value="F:dihydrofolate reductase activity"/>
    <property type="evidence" value="ECO:0007669"/>
    <property type="project" value="UniProtKB-EC"/>
</dbReference>
<protein>
    <recommendedName>
        <fullName evidence="3 7">Dihydrofolate reductase</fullName>
        <ecNumber evidence="3 7">1.5.1.3</ecNumber>
    </recommendedName>
</protein>
<evidence type="ECO:0000256" key="2">
    <source>
        <dbReference type="ARBA" id="ARBA00009539"/>
    </source>
</evidence>
<evidence type="ECO:0000256" key="3">
    <source>
        <dbReference type="ARBA" id="ARBA00012856"/>
    </source>
</evidence>
<dbReference type="InterPro" id="IPR017925">
    <property type="entry name" value="DHFR_CS"/>
</dbReference>
<dbReference type="PRINTS" id="PR00070">
    <property type="entry name" value="DHFR"/>
</dbReference>
<evidence type="ECO:0000256" key="7">
    <source>
        <dbReference type="PIRNR" id="PIRNR000194"/>
    </source>
</evidence>
<dbReference type="InterPro" id="IPR001796">
    <property type="entry name" value="DHFR_dom"/>
</dbReference>
<dbReference type="Pfam" id="PF00186">
    <property type="entry name" value="DHFR_1"/>
    <property type="match status" value="1"/>
</dbReference>
<dbReference type="Proteomes" id="UP001597188">
    <property type="component" value="Unassembled WGS sequence"/>
</dbReference>
<dbReference type="EMBL" id="JBHTOJ010000048">
    <property type="protein sequence ID" value="MFD1422110.1"/>
    <property type="molecule type" value="Genomic_DNA"/>
</dbReference>
<dbReference type="SUPFAM" id="SSF53597">
    <property type="entry name" value="Dihydrofolate reductase-like"/>
    <property type="match status" value="1"/>
</dbReference>
<dbReference type="Gene3D" id="3.40.430.10">
    <property type="entry name" value="Dihydrofolate Reductase, subunit A"/>
    <property type="match status" value="1"/>
</dbReference>
<feature type="domain" description="DHFR" evidence="9">
    <location>
        <begin position="1"/>
        <end position="161"/>
    </location>
</feature>
<evidence type="ECO:0000256" key="1">
    <source>
        <dbReference type="ARBA" id="ARBA00004903"/>
    </source>
</evidence>
<comment type="pathway">
    <text evidence="1 7">Cofactor biosynthesis; tetrahydrofolate biosynthesis; 5,6,7,8-tetrahydrofolate from 7,8-dihydrofolate: step 1/1.</text>
</comment>
<keyword evidence="5 7" id="KW-0521">NADP</keyword>
<dbReference type="PIRSF" id="PIRSF000194">
    <property type="entry name" value="DHFR"/>
    <property type="match status" value="1"/>
</dbReference>
<dbReference type="CDD" id="cd00209">
    <property type="entry name" value="DHFR"/>
    <property type="match status" value="1"/>
</dbReference>
<keyword evidence="4 7" id="KW-0554">One-carbon metabolism</keyword>
<dbReference type="InterPro" id="IPR024072">
    <property type="entry name" value="DHFR-like_dom_sf"/>
</dbReference>
<evidence type="ECO:0000313" key="10">
    <source>
        <dbReference type="EMBL" id="MFD1422110.1"/>
    </source>
</evidence>
<dbReference type="PANTHER" id="PTHR48069">
    <property type="entry name" value="DIHYDROFOLATE REDUCTASE"/>
    <property type="match status" value="1"/>
</dbReference>
<evidence type="ECO:0000256" key="8">
    <source>
        <dbReference type="RuleBase" id="RU004474"/>
    </source>
</evidence>
<keyword evidence="11" id="KW-1185">Reference proteome</keyword>
<comment type="function">
    <text evidence="7">Key enzyme in folate metabolism. Catalyzes an essential reaction for de novo glycine and purine synthesis, and for DNA precursor synthesis.</text>
</comment>
<keyword evidence="6 7" id="KW-0560">Oxidoreductase</keyword>
<sequence>MIALIWAQDQHGLIGANGQLPWHLSADLKRFKRLTLNHTIVMGRKTFAGFPRPLPHRQNVVLSRQTLDLPAGVQQLSSLEALWTLQAAHPDEVIFVIGGATVFEAVLPRADYLYRTLITGDFTGDTWMPPIDYDQWQLTQHENGVRDAKNTLEYQFDDFSRRKINGKS</sequence>
<comment type="similarity">
    <text evidence="2 7 8">Belongs to the dihydrofolate reductase family.</text>
</comment>
<comment type="catalytic activity">
    <reaction evidence="7">
        <text>(6S)-5,6,7,8-tetrahydrofolate + NADP(+) = 7,8-dihydrofolate + NADPH + H(+)</text>
        <dbReference type="Rhea" id="RHEA:15009"/>
        <dbReference type="ChEBI" id="CHEBI:15378"/>
        <dbReference type="ChEBI" id="CHEBI:57451"/>
        <dbReference type="ChEBI" id="CHEBI:57453"/>
        <dbReference type="ChEBI" id="CHEBI:57783"/>
        <dbReference type="ChEBI" id="CHEBI:58349"/>
        <dbReference type="EC" id="1.5.1.3"/>
    </reaction>
</comment>
<dbReference type="PANTHER" id="PTHR48069:SF3">
    <property type="entry name" value="DIHYDROFOLATE REDUCTASE"/>
    <property type="match status" value="1"/>
</dbReference>
<dbReference type="PROSITE" id="PS00075">
    <property type="entry name" value="DHFR_1"/>
    <property type="match status" value="1"/>
</dbReference>
<dbReference type="InterPro" id="IPR012259">
    <property type="entry name" value="DHFR"/>
</dbReference>
<dbReference type="RefSeq" id="WP_137634089.1">
    <property type="nucleotide sequence ID" value="NZ_BJDL01000006.1"/>
</dbReference>
<evidence type="ECO:0000256" key="6">
    <source>
        <dbReference type="ARBA" id="ARBA00023002"/>
    </source>
</evidence>
<evidence type="ECO:0000256" key="5">
    <source>
        <dbReference type="ARBA" id="ARBA00022857"/>
    </source>
</evidence>
<dbReference type="EC" id="1.5.1.3" evidence="3 7"/>
<evidence type="ECO:0000313" key="11">
    <source>
        <dbReference type="Proteomes" id="UP001597188"/>
    </source>
</evidence>
<reference evidence="11" key="1">
    <citation type="journal article" date="2019" name="Int. J. Syst. Evol. Microbiol.">
        <title>The Global Catalogue of Microorganisms (GCM) 10K type strain sequencing project: providing services to taxonomists for standard genome sequencing and annotation.</title>
        <authorList>
            <consortium name="The Broad Institute Genomics Platform"/>
            <consortium name="The Broad Institute Genome Sequencing Center for Infectious Disease"/>
            <person name="Wu L."/>
            <person name="Ma J."/>
        </authorList>
    </citation>
    <scope>NUCLEOTIDE SEQUENCE [LARGE SCALE GENOMIC DNA]</scope>
    <source>
        <strain evidence="11">CCM 8931</strain>
    </source>
</reference>
<evidence type="ECO:0000259" key="9">
    <source>
        <dbReference type="PROSITE" id="PS51330"/>
    </source>
</evidence>
<comment type="caution">
    <text evidence="10">The sequence shown here is derived from an EMBL/GenBank/DDBJ whole genome shotgun (WGS) entry which is preliminary data.</text>
</comment>
<evidence type="ECO:0000256" key="4">
    <source>
        <dbReference type="ARBA" id="ARBA00022563"/>
    </source>
</evidence>
<proteinExistence type="inferred from homology"/>
<dbReference type="PROSITE" id="PS51330">
    <property type="entry name" value="DHFR_2"/>
    <property type="match status" value="1"/>
</dbReference>
<accession>A0ABW4C5Q8</accession>
<name>A0ABW4C5Q8_9LACO</name>
<gene>
    <name evidence="10" type="ORF">ACFQ5L_14275</name>
</gene>